<dbReference type="InterPro" id="IPR052991">
    <property type="entry name" value="Non-func_TypeII_TA_Antitoxin"/>
</dbReference>
<dbReference type="PANTHER" id="PTHR40688">
    <property type="match status" value="1"/>
</dbReference>
<proteinExistence type="predicted"/>
<evidence type="ECO:0000313" key="2">
    <source>
        <dbReference type="Proteomes" id="UP001595697"/>
    </source>
</evidence>
<dbReference type="SUPFAM" id="SSF47598">
    <property type="entry name" value="Ribbon-helix-helix"/>
    <property type="match status" value="1"/>
</dbReference>
<accession>A0ABV8EDW8</accession>
<dbReference type="EMBL" id="JBHSBD010000123">
    <property type="protein sequence ID" value="MFC3970755.1"/>
    <property type="molecule type" value="Genomic_DNA"/>
</dbReference>
<sequence>MTASTTMTIRVSPEVKQKLDRIATDTRRSKSFLAGEAVAAYVERELEIIDGIKRGMADAAAGRVVPHDQAMAELYGVIDAAEAKRAGKA</sequence>
<dbReference type="Proteomes" id="UP001595697">
    <property type="component" value="Unassembled WGS sequence"/>
</dbReference>
<dbReference type="InterPro" id="IPR010985">
    <property type="entry name" value="Ribbon_hlx_hlx"/>
</dbReference>
<reference evidence="2" key="1">
    <citation type="journal article" date="2019" name="Int. J. Syst. Evol. Microbiol.">
        <title>The Global Catalogue of Microorganisms (GCM) 10K type strain sequencing project: providing services to taxonomists for standard genome sequencing and annotation.</title>
        <authorList>
            <consortium name="The Broad Institute Genomics Platform"/>
            <consortium name="The Broad Institute Genome Sequencing Center for Infectious Disease"/>
            <person name="Wu L."/>
            <person name="Ma J."/>
        </authorList>
    </citation>
    <scope>NUCLEOTIDE SEQUENCE [LARGE SCALE GENOMIC DNA]</scope>
    <source>
        <strain evidence="2">TBRC 5781</strain>
    </source>
</reference>
<name>A0ABV8EDW8_9HYPH</name>
<dbReference type="PANTHER" id="PTHR40688:SF2">
    <property type="entry name" value="RIBBON-HELIX-HELIX PROTEIN COPG DOMAIN-CONTAINING PROTEIN"/>
    <property type="match status" value="1"/>
</dbReference>
<keyword evidence="2" id="KW-1185">Reference proteome</keyword>
<comment type="caution">
    <text evidence="1">The sequence shown here is derived from an EMBL/GenBank/DDBJ whole genome shotgun (WGS) entry which is preliminary data.</text>
</comment>
<gene>
    <name evidence="1" type="ORF">ACFOVS_22015</name>
</gene>
<organism evidence="1 2">
    <name type="scientific">Rhizobium lemnae</name>
    <dbReference type="NCBI Taxonomy" id="1214924"/>
    <lineage>
        <taxon>Bacteria</taxon>
        <taxon>Pseudomonadati</taxon>
        <taxon>Pseudomonadota</taxon>
        <taxon>Alphaproteobacteria</taxon>
        <taxon>Hyphomicrobiales</taxon>
        <taxon>Rhizobiaceae</taxon>
        <taxon>Rhizobium/Agrobacterium group</taxon>
        <taxon>Rhizobium</taxon>
    </lineage>
</organism>
<protein>
    <submittedName>
        <fullName evidence="1">CopG family ribbon-helix-helix protein</fullName>
    </submittedName>
</protein>
<evidence type="ECO:0000313" key="1">
    <source>
        <dbReference type="EMBL" id="MFC3970755.1"/>
    </source>
</evidence>
<dbReference type="CDD" id="cd22233">
    <property type="entry name" value="RHH_CopAso-like"/>
    <property type="match status" value="1"/>
</dbReference>
<dbReference type="RefSeq" id="WP_377307372.1">
    <property type="nucleotide sequence ID" value="NZ_JBHSBD010000123.1"/>
</dbReference>